<gene>
    <name evidence="1" type="ORF">RRG08_007700</name>
</gene>
<sequence>MFSGAKITNSSNCRCTALGPSYSLLFLSPLAISQPRKHIFSLMWNSQYYTLFLVRIEKRRKTDIEMHSQTKRIILQMSAALVRRAMRQRGKSNPV</sequence>
<dbReference type="EMBL" id="JAWDGP010005441">
    <property type="protein sequence ID" value="KAK3756923.1"/>
    <property type="molecule type" value="Genomic_DNA"/>
</dbReference>
<evidence type="ECO:0000313" key="1">
    <source>
        <dbReference type="EMBL" id="KAK3756923.1"/>
    </source>
</evidence>
<accession>A0AAE0YTH8</accession>
<proteinExistence type="predicted"/>
<dbReference type="Proteomes" id="UP001283361">
    <property type="component" value="Unassembled WGS sequence"/>
</dbReference>
<comment type="caution">
    <text evidence="1">The sequence shown here is derived from an EMBL/GenBank/DDBJ whole genome shotgun (WGS) entry which is preliminary data.</text>
</comment>
<organism evidence="1 2">
    <name type="scientific">Elysia crispata</name>
    <name type="common">lettuce slug</name>
    <dbReference type="NCBI Taxonomy" id="231223"/>
    <lineage>
        <taxon>Eukaryota</taxon>
        <taxon>Metazoa</taxon>
        <taxon>Spiralia</taxon>
        <taxon>Lophotrochozoa</taxon>
        <taxon>Mollusca</taxon>
        <taxon>Gastropoda</taxon>
        <taxon>Heterobranchia</taxon>
        <taxon>Euthyneura</taxon>
        <taxon>Panpulmonata</taxon>
        <taxon>Sacoglossa</taxon>
        <taxon>Placobranchoidea</taxon>
        <taxon>Plakobranchidae</taxon>
        <taxon>Elysia</taxon>
    </lineage>
</organism>
<reference evidence="1" key="1">
    <citation type="journal article" date="2023" name="G3 (Bethesda)">
        <title>A reference genome for the long-term kleptoplast-retaining sea slug Elysia crispata morphotype clarki.</title>
        <authorList>
            <person name="Eastman K.E."/>
            <person name="Pendleton A.L."/>
            <person name="Shaikh M.A."/>
            <person name="Suttiyut T."/>
            <person name="Ogas R."/>
            <person name="Tomko P."/>
            <person name="Gavelis G."/>
            <person name="Widhalm J.R."/>
            <person name="Wisecaver J.H."/>
        </authorList>
    </citation>
    <scope>NUCLEOTIDE SEQUENCE</scope>
    <source>
        <strain evidence="1">ECLA1</strain>
    </source>
</reference>
<keyword evidence="2" id="KW-1185">Reference proteome</keyword>
<protein>
    <submittedName>
        <fullName evidence="1">Uncharacterized protein</fullName>
    </submittedName>
</protein>
<evidence type="ECO:0000313" key="2">
    <source>
        <dbReference type="Proteomes" id="UP001283361"/>
    </source>
</evidence>
<name>A0AAE0YTH8_9GAST</name>
<dbReference type="AlphaFoldDB" id="A0AAE0YTH8"/>